<dbReference type="UniPathway" id="UPA00196"/>
<evidence type="ECO:0000256" key="4">
    <source>
        <dbReference type="ARBA" id="ARBA00014495"/>
    </source>
</evidence>
<feature type="transmembrane region" description="Helical" evidence="10">
    <location>
        <begin position="444"/>
        <end position="462"/>
    </location>
</feature>
<evidence type="ECO:0000256" key="5">
    <source>
        <dbReference type="ARBA" id="ARBA00022502"/>
    </source>
</evidence>
<evidence type="ECO:0000256" key="2">
    <source>
        <dbReference type="ARBA" id="ARBA00004687"/>
    </source>
</evidence>
<keyword evidence="5" id="KW-0337">GPI-anchor biosynthesis</keyword>
<name>R9P1U5_PSEHS</name>
<accession>R9P1U5</accession>
<evidence type="ECO:0000256" key="7">
    <source>
        <dbReference type="ARBA" id="ARBA00022989"/>
    </source>
</evidence>
<feature type="transmembrane region" description="Helical" evidence="10">
    <location>
        <begin position="660"/>
        <end position="683"/>
    </location>
</feature>
<evidence type="ECO:0000313" key="12">
    <source>
        <dbReference type="Proteomes" id="UP000014071"/>
    </source>
</evidence>
<comment type="pathway">
    <text evidence="2">Glycolipid biosynthesis; glycosylphosphatidylinositol-anchor biosynthesis.</text>
</comment>
<comment type="subcellular location">
    <subcellularLocation>
        <location evidence="1">Membrane</location>
        <topology evidence="1">Multi-pass membrane protein</topology>
    </subcellularLocation>
</comment>
<dbReference type="eggNOG" id="KOG0411">
    <property type="taxonomic scope" value="Eukaryota"/>
</dbReference>
<evidence type="ECO:0000256" key="6">
    <source>
        <dbReference type="ARBA" id="ARBA00022692"/>
    </source>
</evidence>
<evidence type="ECO:0000256" key="3">
    <source>
        <dbReference type="ARBA" id="ARBA00007559"/>
    </source>
</evidence>
<evidence type="ECO:0000256" key="9">
    <source>
        <dbReference type="SAM" id="MobiDB-lite"/>
    </source>
</evidence>
<dbReference type="GeneID" id="24108149"/>
<evidence type="ECO:0000313" key="11">
    <source>
        <dbReference type="EMBL" id="GAC95283.1"/>
    </source>
</evidence>
<protein>
    <recommendedName>
        <fullName evidence="4">GPI-anchored wall transfer protein 1</fullName>
    </recommendedName>
</protein>
<keyword evidence="12" id="KW-1185">Reference proteome</keyword>
<proteinExistence type="inferred from homology"/>
<dbReference type="GO" id="GO:0072659">
    <property type="term" value="P:protein localization to plasma membrane"/>
    <property type="evidence" value="ECO:0007669"/>
    <property type="project" value="TreeGrafter"/>
</dbReference>
<evidence type="ECO:0000256" key="10">
    <source>
        <dbReference type="SAM" id="Phobius"/>
    </source>
</evidence>
<feature type="transmembrane region" description="Helical" evidence="10">
    <location>
        <begin position="626"/>
        <end position="648"/>
    </location>
</feature>
<feature type="region of interest" description="Disordered" evidence="9">
    <location>
        <begin position="174"/>
        <end position="196"/>
    </location>
</feature>
<reference evidence="12" key="1">
    <citation type="journal article" date="2013" name="Genome Announc.">
        <title>Draft genome sequence of the basidiomycetous yeast-like fungus Pseudozyma hubeiensis SY62, which produces an abundant amount of the biosurfactant mannosylerythritol lipids.</title>
        <authorList>
            <person name="Konishi M."/>
            <person name="Hatada Y."/>
            <person name="Horiuchi J."/>
        </authorList>
    </citation>
    <scope>NUCLEOTIDE SEQUENCE [LARGE SCALE GENOMIC DNA]</scope>
    <source>
        <strain evidence="12">SY62</strain>
    </source>
</reference>
<dbReference type="AlphaFoldDB" id="R9P1U5"/>
<feature type="transmembrane region" description="Helical" evidence="10">
    <location>
        <begin position="537"/>
        <end position="555"/>
    </location>
</feature>
<gene>
    <name evidence="11" type="ORF">PHSY_002858</name>
</gene>
<dbReference type="GO" id="GO:0016020">
    <property type="term" value="C:membrane"/>
    <property type="evidence" value="ECO:0007669"/>
    <property type="project" value="UniProtKB-SubCell"/>
</dbReference>
<comment type="similarity">
    <text evidence="3">Belongs to the PIGW family.</text>
</comment>
<feature type="transmembrane region" description="Helical" evidence="10">
    <location>
        <begin position="483"/>
        <end position="503"/>
    </location>
</feature>
<dbReference type="PANTHER" id="PTHR20661">
    <property type="entry name" value="PHOSPHATIDYLINOSITOL-GLYCAN BIOSYNTHESIS CLASS W PROTEIN"/>
    <property type="match status" value="1"/>
</dbReference>
<dbReference type="GO" id="GO:0032216">
    <property type="term" value="F:glucosaminyl-phosphatidylinositol O-acyltransferase activity"/>
    <property type="evidence" value="ECO:0007669"/>
    <property type="project" value="TreeGrafter"/>
</dbReference>
<keyword evidence="6 10" id="KW-0812">Transmembrane</keyword>
<keyword evidence="7 10" id="KW-1133">Transmembrane helix</keyword>
<feature type="transmembrane region" description="Helical" evidence="10">
    <location>
        <begin position="404"/>
        <end position="424"/>
    </location>
</feature>
<evidence type="ECO:0000256" key="1">
    <source>
        <dbReference type="ARBA" id="ARBA00004141"/>
    </source>
</evidence>
<organism evidence="11 12">
    <name type="scientific">Pseudozyma hubeiensis (strain SY62)</name>
    <name type="common">Yeast</name>
    <dbReference type="NCBI Taxonomy" id="1305764"/>
    <lineage>
        <taxon>Eukaryota</taxon>
        <taxon>Fungi</taxon>
        <taxon>Dikarya</taxon>
        <taxon>Basidiomycota</taxon>
        <taxon>Ustilaginomycotina</taxon>
        <taxon>Ustilaginomycetes</taxon>
        <taxon>Ustilaginales</taxon>
        <taxon>Ustilaginaceae</taxon>
        <taxon>Pseudozyma</taxon>
    </lineage>
</organism>
<dbReference type="HOGENOM" id="CLU_020802_1_0_1"/>
<dbReference type="GO" id="GO:0006506">
    <property type="term" value="P:GPI anchor biosynthetic process"/>
    <property type="evidence" value="ECO:0007669"/>
    <property type="project" value="UniProtKB-UniPathway"/>
</dbReference>
<dbReference type="GO" id="GO:0005783">
    <property type="term" value="C:endoplasmic reticulum"/>
    <property type="evidence" value="ECO:0007669"/>
    <property type="project" value="TreeGrafter"/>
</dbReference>
<dbReference type="Pfam" id="PF06423">
    <property type="entry name" value="GWT1"/>
    <property type="match status" value="2"/>
</dbReference>
<feature type="transmembrane region" description="Helical" evidence="10">
    <location>
        <begin position="704"/>
        <end position="722"/>
    </location>
</feature>
<dbReference type="STRING" id="1305764.R9P1U5"/>
<feature type="region of interest" description="Disordered" evidence="9">
    <location>
        <begin position="350"/>
        <end position="390"/>
    </location>
</feature>
<dbReference type="InterPro" id="IPR009447">
    <property type="entry name" value="PIGW/GWT1"/>
</dbReference>
<feature type="transmembrane region" description="Helical" evidence="10">
    <location>
        <begin position="585"/>
        <end position="605"/>
    </location>
</feature>
<feature type="transmembrane region" description="Helical" evidence="10">
    <location>
        <begin position="734"/>
        <end position="754"/>
    </location>
</feature>
<feature type="transmembrane region" description="Helical" evidence="10">
    <location>
        <begin position="509"/>
        <end position="525"/>
    </location>
</feature>
<feature type="compositionally biased region" description="Polar residues" evidence="9">
    <location>
        <begin position="364"/>
        <end position="374"/>
    </location>
</feature>
<dbReference type="OrthoDB" id="15270at2759"/>
<sequence>MDRPLGPPGTNEPLAVIDAVHRHHNLPHHSDHRSSDDPPLLTHSASASLPALHRDASSYKQLKEAWIADQTGSSIHVVNTLGLVMLLTYAIWAVLSAKRIRFVRKDRRWRPNDSSPWSHVTAIMDKFSDWQLEFLVLIVPAVASHTVFATHLLATNGVLIAILVCLLRSGASLPSKTKGKNDSKDKRHWSKKFSDDEDQDDLVVDTGIHATTSSLAPSATAEPEPPFRVSIDSAADAAHASAAPPNFYSGPGSSSYHSDLDLSIDTSVSTAPQSPILGSATSSSAASRGDLAFLSPDVATTSAFPSPTRRPAELTALKTSPLQLLHSRDASDAQSVVSASSAMSPLARSVVDPWGKGKHPSPSIDHSTSPATDESTLHDPPSTSSTKSHPHFERNLFVRPRPFLTVYRAHMMLVTIISILAVDFPVFPRFLSKCESWGTSWMDMGVGSFVFSLGIISALPFLKSPENRFRGVRRQLWSDFRKCLPLLALGVVRVVSVKGVEYVEHVGEYGVHWNFFFTLSVLPLASSVGRMMARAGGLRFSVVGIAISLLHQILLKTTAWEQWALSDTLHRDTLWSANKEGLTSIVGYLAIFYIGLDLGHYVLPLDPYFAYRKIRRRRAKPRTDKLAMVLASLAILEWSGFGLASVVGWRTSRRLANLPYVLWVVAFNTSFLLGYVVVYGLVLQPVEEQEGREDSMTPRILEDLNRHSLTVFLAANVLTGLVNLTIETMYTRDAVAVGLLLVYVGVCCGLARWLSARGYRLKL</sequence>
<dbReference type="EMBL" id="DF238792">
    <property type="protein sequence ID" value="GAC95283.1"/>
    <property type="molecule type" value="Genomic_DNA"/>
</dbReference>
<dbReference type="RefSeq" id="XP_012188870.1">
    <property type="nucleotide sequence ID" value="XM_012333480.1"/>
</dbReference>
<feature type="transmembrane region" description="Helical" evidence="10">
    <location>
        <begin position="75"/>
        <end position="95"/>
    </location>
</feature>
<keyword evidence="8 10" id="KW-0472">Membrane</keyword>
<dbReference type="Proteomes" id="UP000014071">
    <property type="component" value="Unassembled WGS sequence"/>
</dbReference>
<evidence type="ECO:0000256" key="8">
    <source>
        <dbReference type="ARBA" id="ARBA00023136"/>
    </source>
</evidence>
<dbReference type="PANTHER" id="PTHR20661:SF0">
    <property type="entry name" value="PHOSPHATIDYLINOSITOL-GLYCAN BIOSYNTHESIS CLASS W PROTEIN"/>
    <property type="match status" value="1"/>
</dbReference>